<gene>
    <name evidence="5" type="ORF">SS50377_17437</name>
    <name evidence="6" type="ORF">SS50377_24001</name>
</gene>
<dbReference type="GO" id="GO:0003735">
    <property type="term" value="F:structural constituent of ribosome"/>
    <property type="evidence" value="ECO:0007669"/>
    <property type="project" value="InterPro"/>
</dbReference>
<keyword evidence="2 4" id="KW-0689">Ribosomal protein</keyword>
<organism evidence="5">
    <name type="scientific">Spironucleus salmonicida</name>
    <dbReference type="NCBI Taxonomy" id="348837"/>
    <lineage>
        <taxon>Eukaryota</taxon>
        <taxon>Metamonada</taxon>
        <taxon>Diplomonadida</taxon>
        <taxon>Hexamitidae</taxon>
        <taxon>Hexamitinae</taxon>
        <taxon>Spironucleus</taxon>
    </lineage>
</organism>
<dbReference type="Proteomes" id="UP000018208">
    <property type="component" value="Unassembled WGS sequence"/>
</dbReference>
<name>V6LF50_9EUKA</name>
<comment type="similarity">
    <text evidence="1 4">Belongs to the eukaryotic ribosomal protein eL38 family.</text>
</comment>
<accession>V6LF50</accession>
<dbReference type="InterPro" id="IPR002675">
    <property type="entry name" value="Ribosomal_eL38"/>
</dbReference>
<dbReference type="GO" id="GO:0006412">
    <property type="term" value="P:translation"/>
    <property type="evidence" value="ECO:0007669"/>
    <property type="project" value="InterPro"/>
</dbReference>
<dbReference type="GO" id="GO:1990904">
    <property type="term" value="C:ribonucleoprotein complex"/>
    <property type="evidence" value="ECO:0007669"/>
    <property type="project" value="UniProtKB-KW"/>
</dbReference>
<sequence>MPIQVNQEQFMKLVTEKKASQLRVKRINKGNHAGWMKLKLRTPKSLCTLVVKDPNQAKQIVKSCSSSVQVVKVRKNGTI</sequence>
<dbReference type="EMBL" id="KI546151">
    <property type="protein sequence ID" value="EST42903.1"/>
    <property type="molecule type" value="Genomic_DNA"/>
</dbReference>
<evidence type="ECO:0000313" key="5">
    <source>
        <dbReference type="EMBL" id="EST42903.1"/>
    </source>
</evidence>
<dbReference type="Gene3D" id="3.30.720.90">
    <property type="match status" value="1"/>
</dbReference>
<evidence type="ECO:0000256" key="4">
    <source>
        <dbReference type="RuleBase" id="RU003445"/>
    </source>
</evidence>
<reference evidence="5 6" key="1">
    <citation type="journal article" date="2014" name="PLoS Genet.">
        <title>The Genome of Spironucleus salmonicida Highlights a Fish Pathogen Adapted to Fluctuating Environments.</title>
        <authorList>
            <person name="Xu F."/>
            <person name="Jerlstrom-Hultqvist J."/>
            <person name="Einarsson E."/>
            <person name="Astvaldsson A."/>
            <person name="Svard S.G."/>
            <person name="Andersson J.O."/>
        </authorList>
    </citation>
    <scope>NUCLEOTIDE SEQUENCE</scope>
    <source>
        <strain evidence="6">ATCC 50377</strain>
    </source>
</reference>
<evidence type="ECO:0000313" key="7">
    <source>
        <dbReference type="Proteomes" id="UP000018208"/>
    </source>
</evidence>
<dbReference type="VEuPathDB" id="GiardiaDB:SS50377_24001"/>
<keyword evidence="3 4" id="KW-0687">Ribonucleoprotein</keyword>
<dbReference type="Pfam" id="PF01781">
    <property type="entry name" value="Ribosomal_L38e"/>
    <property type="match status" value="1"/>
</dbReference>
<reference evidence="6" key="2">
    <citation type="submission" date="2020-12" db="EMBL/GenBank/DDBJ databases">
        <title>New Spironucleus salmonicida genome in near-complete chromosomes.</title>
        <authorList>
            <person name="Xu F."/>
            <person name="Kurt Z."/>
            <person name="Jimenez-Gonzalez A."/>
            <person name="Astvaldsson A."/>
            <person name="Andersson J.O."/>
            <person name="Svard S.G."/>
        </authorList>
    </citation>
    <scope>NUCLEOTIDE SEQUENCE</scope>
    <source>
        <strain evidence="6">ATCC 50377</strain>
    </source>
</reference>
<protein>
    <submittedName>
        <fullName evidence="5 6">Ribosomal protein L38</fullName>
    </submittedName>
</protein>
<evidence type="ECO:0000256" key="1">
    <source>
        <dbReference type="ARBA" id="ARBA00007803"/>
    </source>
</evidence>
<evidence type="ECO:0000313" key="6">
    <source>
        <dbReference type="EMBL" id="KAH0574063.1"/>
    </source>
</evidence>
<evidence type="ECO:0000256" key="2">
    <source>
        <dbReference type="ARBA" id="ARBA00022980"/>
    </source>
</evidence>
<dbReference type="InterPro" id="IPR038464">
    <property type="entry name" value="Ribosomal_eL38_sf"/>
</dbReference>
<keyword evidence="7" id="KW-1185">Reference proteome</keyword>
<evidence type="ECO:0000256" key="3">
    <source>
        <dbReference type="ARBA" id="ARBA00023274"/>
    </source>
</evidence>
<proteinExistence type="inferred from homology"/>
<dbReference type="EMBL" id="AUWU02000004">
    <property type="protein sequence ID" value="KAH0574063.1"/>
    <property type="molecule type" value="Genomic_DNA"/>
</dbReference>
<dbReference type="AlphaFoldDB" id="V6LF50"/>
<dbReference type="GO" id="GO:0005840">
    <property type="term" value="C:ribosome"/>
    <property type="evidence" value="ECO:0007669"/>
    <property type="project" value="UniProtKB-KW"/>
</dbReference>